<evidence type="ECO:0000256" key="2">
    <source>
        <dbReference type="SAM" id="Phobius"/>
    </source>
</evidence>
<feature type="compositionally biased region" description="Pro residues" evidence="1">
    <location>
        <begin position="82"/>
        <end position="95"/>
    </location>
</feature>
<dbReference type="EMBL" id="JAVFWL010000004">
    <property type="protein sequence ID" value="KAK6749734.1"/>
    <property type="molecule type" value="Genomic_DNA"/>
</dbReference>
<sequence length="455" mass="53256">MRIAGGGHPFFVFKDVIENQLVRQHSEIIEEGEDDSNNNSTSVKNKKLSSRTSTSESAHTYLISPEQKTEPSPKLRNDPPPKPKSHPSPKPPTPAPRSLSTAQPEEKKVKSSSQDQAPSTCITGKTQYEAWLQRKKSEERRRKTKQQEEAAKKEAEEKERKENAKKLFERWKHEHDEKERALRQQKKAKEKEKHKTEEASKKERMKEAEKSFEAWKRSHSRPRTSSSNNEAEKQRQKEEAKNEAEKAFEAWKKSKDMAKLARKRVLAEKEEKERKQLEEEREYKELLAQQTYETWLEIKENERLLAQSMNSLNVGEPSLLPWLPPSNTCPRQFRPPPKHRRRSLDRRQRATSAQAARLNREGSVITLFVPSPSGQQFYLVLIVLIMWAIHVFIASIPLITALTFSNGTDFFHEELWDNQWLELNGMMRYKCLPRSTDLTRIWYFEERYVSILLLS</sequence>
<proteinExistence type="predicted"/>
<reference evidence="3 4" key="1">
    <citation type="submission" date="2023-08" db="EMBL/GenBank/DDBJ databases">
        <title>A Necator americanus chromosomal reference genome.</title>
        <authorList>
            <person name="Ilik V."/>
            <person name="Petrzelkova K.J."/>
            <person name="Pardy F."/>
            <person name="Fuh T."/>
            <person name="Niatou-Singa F.S."/>
            <person name="Gouil Q."/>
            <person name="Baker L."/>
            <person name="Ritchie M.E."/>
            <person name="Jex A.R."/>
            <person name="Gazzola D."/>
            <person name="Li H."/>
            <person name="Toshio Fujiwara R."/>
            <person name="Zhan B."/>
            <person name="Aroian R.V."/>
            <person name="Pafco B."/>
            <person name="Schwarz E.M."/>
        </authorList>
    </citation>
    <scope>NUCLEOTIDE SEQUENCE [LARGE SCALE GENOMIC DNA]</scope>
    <source>
        <strain evidence="3 4">Aroian</strain>
        <tissue evidence="3">Whole animal</tissue>
    </source>
</reference>
<feature type="compositionally biased region" description="Basic and acidic residues" evidence="1">
    <location>
        <begin position="230"/>
        <end position="250"/>
    </location>
</feature>
<organism evidence="3 4">
    <name type="scientific">Necator americanus</name>
    <name type="common">Human hookworm</name>
    <dbReference type="NCBI Taxonomy" id="51031"/>
    <lineage>
        <taxon>Eukaryota</taxon>
        <taxon>Metazoa</taxon>
        <taxon>Ecdysozoa</taxon>
        <taxon>Nematoda</taxon>
        <taxon>Chromadorea</taxon>
        <taxon>Rhabditida</taxon>
        <taxon>Rhabditina</taxon>
        <taxon>Rhabditomorpha</taxon>
        <taxon>Strongyloidea</taxon>
        <taxon>Ancylostomatidae</taxon>
        <taxon>Bunostominae</taxon>
        <taxon>Necator</taxon>
    </lineage>
</organism>
<dbReference type="Proteomes" id="UP001303046">
    <property type="component" value="Unassembled WGS sequence"/>
</dbReference>
<keyword evidence="2" id="KW-0472">Membrane</keyword>
<comment type="caution">
    <text evidence="3">The sequence shown here is derived from an EMBL/GenBank/DDBJ whole genome shotgun (WGS) entry which is preliminary data.</text>
</comment>
<keyword evidence="2" id="KW-1133">Transmembrane helix</keyword>
<feature type="transmembrane region" description="Helical" evidence="2">
    <location>
        <begin position="377"/>
        <end position="404"/>
    </location>
</feature>
<keyword evidence="4" id="KW-1185">Reference proteome</keyword>
<dbReference type="InterPro" id="IPR026106">
    <property type="entry name" value="MAP9"/>
</dbReference>
<evidence type="ECO:0000256" key="1">
    <source>
        <dbReference type="SAM" id="MobiDB-lite"/>
    </source>
</evidence>
<dbReference type="PANTHER" id="PTHR14739:SF9">
    <property type="entry name" value="MICROTUBULE-ASSOCIATED PROTEIN 9"/>
    <property type="match status" value="1"/>
</dbReference>
<feature type="region of interest" description="Disordered" evidence="1">
    <location>
        <begin position="27"/>
        <end position="250"/>
    </location>
</feature>
<feature type="compositionally biased region" description="Basic and acidic residues" evidence="1">
    <location>
        <begin position="67"/>
        <end position="81"/>
    </location>
</feature>
<evidence type="ECO:0000313" key="3">
    <source>
        <dbReference type="EMBL" id="KAK6749734.1"/>
    </source>
</evidence>
<feature type="compositionally biased region" description="Polar residues" evidence="1">
    <location>
        <begin position="111"/>
        <end position="126"/>
    </location>
</feature>
<accession>A0ABR1DGY5</accession>
<feature type="region of interest" description="Disordered" evidence="1">
    <location>
        <begin position="325"/>
        <end position="348"/>
    </location>
</feature>
<feature type="compositionally biased region" description="Basic and acidic residues" evidence="1">
    <location>
        <begin position="135"/>
        <end position="216"/>
    </location>
</feature>
<evidence type="ECO:0000313" key="4">
    <source>
        <dbReference type="Proteomes" id="UP001303046"/>
    </source>
</evidence>
<dbReference type="PANTHER" id="PTHR14739">
    <property type="entry name" value="MICROTUBULE-ASSOCIATED PROTEIN 9"/>
    <property type="match status" value="1"/>
</dbReference>
<name>A0ABR1DGY5_NECAM</name>
<gene>
    <name evidence="3" type="primary">Necator_chrIV.g15298</name>
    <name evidence="3" type="ORF">RB195_002003</name>
</gene>
<keyword evidence="2" id="KW-0812">Transmembrane</keyword>
<protein>
    <submittedName>
        <fullName evidence="3">Uncharacterized protein</fullName>
    </submittedName>
</protein>